<dbReference type="STRING" id="454006.SAMN05421825_1293"/>
<feature type="chain" id="PRO_5011786915" evidence="1">
    <location>
        <begin position="22"/>
        <end position="1051"/>
    </location>
</feature>
<keyword evidence="5" id="KW-1185">Reference proteome</keyword>
<organism evidence="4 5">
    <name type="scientific">Epilithonimonas hungarica</name>
    <dbReference type="NCBI Taxonomy" id="454006"/>
    <lineage>
        <taxon>Bacteria</taxon>
        <taxon>Pseudomonadati</taxon>
        <taxon>Bacteroidota</taxon>
        <taxon>Flavobacteriia</taxon>
        <taxon>Flavobacteriales</taxon>
        <taxon>Weeksellaceae</taxon>
        <taxon>Chryseobacterium group</taxon>
        <taxon>Epilithonimonas</taxon>
    </lineage>
</organism>
<dbReference type="Pfam" id="PF01345">
    <property type="entry name" value="DUF11"/>
    <property type="match status" value="1"/>
</dbReference>
<proteinExistence type="predicted"/>
<evidence type="ECO:0000313" key="5">
    <source>
        <dbReference type="Proteomes" id="UP000199203"/>
    </source>
</evidence>
<protein>
    <submittedName>
        <fullName evidence="4">Conserved repeat domain-containing protein</fullName>
    </submittedName>
</protein>
<gene>
    <name evidence="4" type="ORF">SAMN05421825_1293</name>
</gene>
<reference evidence="5" key="1">
    <citation type="submission" date="2016-10" db="EMBL/GenBank/DDBJ databases">
        <authorList>
            <person name="Varghese N."/>
            <person name="Submissions S."/>
        </authorList>
    </citation>
    <scope>NUCLEOTIDE SEQUENCE [LARGE SCALE GENOMIC DNA]</scope>
    <source>
        <strain evidence="5">DSM 19684</strain>
    </source>
</reference>
<feature type="signal peptide" evidence="1">
    <location>
        <begin position="1"/>
        <end position="21"/>
    </location>
</feature>
<dbReference type="OrthoDB" id="919278at2"/>
<dbReference type="EMBL" id="FNBH01000001">
    <property type="protein sequence ID" value="SDF20534.1"/>
    <property type="molecule type" value="Genomic_DNA"/>
</dbReference>
<dbReference type="Pfam" id="PF21959">
    <property type="entry name" value="DUF6923"/>
    <property type="match status" value="1"/>
</dbReference>
<dbReference type="NCBIfam" id="TIGR01451">
    <property type="entry name" value="B_ant_repeat"/>
    <property type="match status" value="1"/>
</dbReference>
<feature type="domain" description="DUF11" evidence="2">
    <location>
        <begin position="913"/>
        <end position="1036"/>
    </location>
</feature>
<sequence>MKKILLLFFAVPLFLSGNLSAQNITLLGSTSASAIGSGTGGKPTLSWNIPAGQNRVMIVHFWFERDHRPTVASNYPSGTLGVDYFPFTVAGKSLTGRSVLRTFHNQSATGIQTNAQLTSSFYRYTLSDADGLPTGLSTFDFSGILTPANIADEVAVSIEVYGNVSPSTAYTATGSFAWLEATTAATTFSGTPTAATTPVGRAAADVTYVGFGATTKDENLSLSAGWTNINKMQVTNAAGTAFTNSPNEPDGISLLTAYRSGTAATTLTKSSTQRIAAVRLNVVPLLPLAKPTIAGNVYLDTDGPANIGGTATNGGGLYINLVDASNLVVYSMAVSAGGAFTIPTGYATEGNTYTLQLSKNQGTIGQNAPLKELNNLWVTVGEAIAATGNDGSADGTISVTAGTSNISGLRFGIYQLARPSLVGSVYLDTDGPANIGGTGTNGGGLYVNLVGADNLVVYAATVAAGGAYTIPTNYTIEGNTYTLQLSKNQGTIGQPAPVKELNNLWVTVGEATATTGNDGSADGTLSITAGNANVTGLRFGIYQLARPSLTGTIYQDTDGPTNINGTVTNGGGLYVNLVDSGNVLLYSATVNASGVFTIPTGYTIEGNSYTLQLSKNTGMLGAAAPVKELNTGWATVGEATAATGNDGAANGTLSITAGNINVTGLRYGIAADLPFGCDSTLYLSQNSPTQLFRINRATNPFTYTAVGAATPITYNATAINSVDGRMYAITGSTGNTLIRINNDGTYVVLGTISGLSSAGSYNGGVIDTMGNYYVKDNGVDNVIYKINIATLTATTINLSQNIHPSDFAFNTVNGLLYGVDLRGAPTASQLFSLDPATGMVNMFGQIYGTADNFGAMFSTNSGELYASNNAGGFYQFNVTTGARVLLSSAPSSSTNDGANCILGDTNYNADPYITKTASAASVAAGGAVTFTVTAGNNGPFGVLNAHVTDAVPAGIPAANVSYTVVVSAGSSTQVTGTRTGAINDYVSLPVGGTVTYTVTVTIPANFTGNFTNTAVIASPSNTTDVNTENNQASVSVAGPGCPAGNTAPVIN</sequence>
<dbReference type="InterPro" id="IPR001434">
    <property type="entry name" value="OmcB-like_DUF11"/>
</dbReference>
<dbReference type="Gene3D" id="2.60.40.10">
    <property type="entry name" value="Immunoglobulins"/>
    <property type="match status" value="1"/>
</dbReference>
<name>A0A1G7J6W6_9FLAO</name>
<feature type="domain" description="DUF6923" evidence="3">
    <location>
        <begin position="682"/>
        <end position="901"/>
    </location>
</feature>
<dbReference type="InterPro" id="IPR054215">
    <property type="entry name" value="DUF6923"/>
</dbReference>
<keyword evidence="1" id="KW-0732">Signal</keyword>
<evidence type="ECO:0000313" key="4">
    <source>
        <dbReference type="EMBL" id="SDF20534.1"/>
    </source>
</evidence>
<evidence type="ECO:0000259" key="3">
    <source>
        <dbReference type="Pfam" id="PF21959"/>
    </source>
</evidence>
<dbReference type="Proteomes" id="UP000199203">
    <property type="component" value="Unassembled WGS sequence"/>
</dbReference>
<dbReference type="InterPro" id="IPR013783">
    <property type="entry name" value="Ig-like_fold"/>
</dbReference>
<dbReference type="AlphaFoldDB" id="A0A1G7J6W6"/>
<dbReference type="InterPro" id="IPR047589">
    <property type="entry name" value="DUF11_rpt"/>
</dbReference>
<dbReference type="SUPFAM" id="SSF63829">
    <property type="entry name" value="Calcium-dependent phosphotriesterase"/>
    <property type="match status" value="1"/>
</dbReference>
<accession>A0A1G7J6W6</accession>
<evidence type="ECO:0000256" key="1">
    <source>
        <dbReference type="SAM" id="SignalP"/>
    </source>
</evidence>
<evidence type="ECO:0000259" key="2">
    <source>
        <dbReference type="Pfam" id="PF01345"/>
    </source>
</evidence>
<dbReference type="RefSeq" id="WP_089872353.1">
    <property type="nucleotide sequence ID" value="NZ_FNBH01000001.1"/>
</dbReference>